<dbReference type="AlphaFoldDB" id="A0ABD0SDQ6"/>
<dbReference type="PANTHER" id="PTHR24340:SF82">
    <property type="entry name" value="HOMEOBOX PROTEIN VND"/>
    <property type="match status" value="1"/>
</dbReference>
<reference evidence="9 10" key="1">
    <citation type="submission" date="2024-06" db="EMBL/GenBank/DDBJ databases">
        <title>A chromosome-level genome assembly of beet webworm, Loxostege sticticalis.</title>
        <authorList>
            <person name="Zhang Y."/>
        </authorList>
    </citation>
    <scope>NUCLEOTIDE SEQUENCE [LARGE SCALE GENOMIC DNA]</scope>
    <source>
        <strain evidence="9">AQ028</strain>
        <tissue evidence="9">Male pupae</tissue>
    </source>
</reference>
<dbReference type="InterPro" id="IPR050394">
    <property type="entry name" value="Homeobox_NK-like"/>
</dbReference>
<dbReference type="SMART" id="SM00389">
    <property type="entry name" value="HOX"/>
    <property type="match status" value="1"/>
</dbReference>
<dbReference type="GO" id="GO:0005634">
    <property type="term" value="C:nucleus"/>
    <property type="evidence" value="ECO:0007669"/>
    <property type="project" value="UniProtKB-SubCell"/>
</dbReference>
<organism evidence="9 10">
    <name type="scientific">Loxostege sticticalis</name>
    <name type="common">Beet webworm moth</name>
    <dbReference type="NCBI Taxonomy" id="481309"/>
    <lineage>
        <taxon>Eukaryota</taxon>
        <taxon>Metazoa</taxon>
        <taxon>Ecdysozoa</taxon>
        <taxon>Arthropoda</taxon>
        <taxon>Hexapoda</taxon>
        <taxon>Insecta</taxon>
        <taxon>Pterygota</taxon>
        <taxon>Neoptera</taxon>
        <taxon>Endopterygota</taxon>
        <taxon>Lepidoptera</taxon>
        <taxon>Glossata</taxon>
        <taxon>Ditrysia</taxon>
        <taxon>Pyraloidea</taxon>
        <taxon>Crambidae</taxon>
        <taxon>Pyraustinae</taxon>
        <taxon>Loxostege</taxon>
    </lineage>
</organism>
<dbReference type="PANTHER" id="PTHR24340">
    <property type="entry name" value="HOMEOBOX PROTEIN NKX"/>
    <property type="match status" value="1"/>
</dbReference>
<evidence type="ECO:0000256" key="6">
    <source>
        <dbReference type="RuleBase" id="RU000682"/>
    </source>
</evidence>
<name>A0ABD0SDQ6_LOXSC</name>
<dbReference type="EMBL" id="JBEDNZ010000024">
    <property type="protein sequence ID" value="KAL0811409.1"/>
    <property type="molecule type" value="Genomic_DNA"/>
</dbReference>
<evidence type="ECO:0000256" key="4">
    <source>
        <dbReference type="ARBA" id="ARBA00023242"/>
    </source>
</evidence>
<dbReference type="Proteomes" id="UP001549921">
    <property type="component" value="Unassembled WGS sequence"/>
</dbReference>
<dbReference type="InterPro" id="IPR017970">
    <property type="entry name" value="Homeobox_CS"/>
</dbReference>
<evidence type="ECO:0000313" key="10">
    <source>
        <dbReference type="Proteomes" id="UP001549921"/>
    </source>
</evidence>
<dbReference type="Pfam" id="PF00046">
    <property type="entry name" value="Homeodomain"/>
    <property type="match status" value="1"/>
</dbReference>
<dbReference type="PROSITE" id="PS50071">
    <property type="entry name" value="HOMEOBOX_2"/>
    <property type="match status" value="1"/>
</dbReference>
<dbReference type="InterPro" id="IPR020479">
    <property type="entry name" value="HD_metazoa"/>
</dbReference>
<evidence type="ECO:0000256" key="5">
    <source>
        <dbReference type="PROSITE-ProRule" id="PRU00108"/>
    </source>
</evidence>
<feature type="DNA-binding region" description="Homeobox" evidence="5">
    <location>
        <begin position="246"/>
        <end position="305"/>
    </location>
</feature>
<comment type="caution">
    <text evidence="9">The sequence shown here is derived from an EMBL/GenBank/DDBJ whole genome shotgun (WGS) entry which is preliminary data.</text>
</comment>
<evidence type="ECO:0000256" key="2">
    <source>
        <dbReference type="ARBA" id="ARBA00023125"/>
    </source>
</evidence>
<dbReference type="GO" id="GO:0006357">
    <property type="term" value="P:regulation of transcription by RNA polymerase II"/>
    <property type="evidence" value="ECO:0007669"/>
    <property type="project" value="UniProtKB-ARBA"/>
</dbReference>
<dbReference type="Gene3D" id="1.10.10.60">
    <property type="entry name" value="Homeodomain-like"/>
    <property type="match status" value="1"/>
</dbReference>
<evidence type="ECO:0000256" key="7">
    <source>
        <dbReference type="SAM" id="MobiDB-lite"/>
    </source>
</evidence>
<evidence type="ECO:0000313" key="9">
    <source>
        <dbReference type="EMBL" id="KAL0811409.1"/>
    </source>
</evidence>
<dbReference type="CDD" id="cd00086">
    <property type="entry name" value="homeodomain"/>
    <property type="match status" value="1"/>
</dbReference>
<dbReference type="PRINTS" id="PR00024">
    <property type="entry name" value="HOMEOBOX"/>
</dbReference>
<dbReference type="GO" id="GO:0003677">
    <property type="term" value="F:DNA binding"/>
    <property type="evidence" value="ECO:0007669"/>
    <property type="project" value="UniProtKB-UniRule"/>
</dbReference>
<feature type="domain" description="Homeobox" evidence="8">
    <location>
        <begin position="244"/>
        <end position="304"/>
    </location>
</feature>
<protein>
    <recommendedName>
        <fullName evidence="8">Homeobox domain-containing protein</fullName>
    </recommendedName>
</protein>
<sequence>MDNYEQNNEVSTSYNNNNLKHNYNCKNFYDYVEVDCLDKNKFVDQKSYRKVEEDPLQQQHLGTPFLVKDILNINQPPNYYERNDIWKNNDRERRAYEYTPELYHQPQSYCSQEYFNQMYPNIPVHSNMDPYWCQEAYPEVKVEDYYSYNPYCHNLHHQTYEHYQEPVPHHIGIEVPPKEDLAVREPVQLHPGLNVDQKKSERGADQLQSVPFASADAFGKLSLSSRKSLKTPTSSMKTDKKDKNAKRKPRILFSQTQVHSLEIRFRAQKYLTAPEREELAKNLNLSPTQVKIWFQNRRYKSKRIKSPEVSTSTDAKPSRATGRKLYKPENKVENQTYPYRDDLDKSFEAETLTTTVYFDDSLPYEDVSQKYYENKLEINDNVDSSEMQGFINKNIYPDVSINAKGISYNEPELKKYFPMNYVCS</sequence>
<dbReference type="InterPro" id="IPR009057">
    <property type="entry name" value="Homeodomain-like_sf"/>
</dbReference>
<keyword evidence="4 5" id="KW-0539">Nucleus</keyword>
<feature type="compositionally biased region" description="Low complexity" evidence="7">
    <location>
        <begin position="226"/>
        <end position="235"/>
    </location>
</feature>
<evidence type="ECO:0000256" key="3">
    <source>
        <dbReference type="ARBA" id="ARBA00023155"/>
    </source>
</evidence>
<dbReference type="SUPFAM" id="SSF46689">
    <property type="entry name" value="Homeodomain-like"/>
    <property type="match status" value="1"/>
</dbReference>
<accession>A0ABD0SDQ6</accession>
<keyword evidence="2 5" id="KW-0238">DNA-binding</keyword>
<comment type="subcellular location">
    <subcellularLocation>
        <location evidence="1 5 6">Nucleus</location>
    </subcellularLocation>
</comment>
<gene>
    <name evidence="9" type="ORF">ABMA28_009812</name>
</gene>
<dbReference type="InterPro" id="IPR001356">
    <property type="entry name" value="HD"/>
</dbReference>
<feature type="region of interest" description="Disordered" evidence="7">
    <location>
        <begin position="226"/>
        <end position="253"/>
    </location>
</feature>
<evidence type="ECO:0000259" key="8">
    <source>
        <dbReference type="PROSITE" id="PS50071"/>
    </source>
</evidence>
<dbReference type="PROSITE" id="PS00027">
    <property type="entry name" value="HOMEOBOX_1"/>
    <property type="match status" value="1"/>
</dbReference>
<keyword evidence="3 5" id="KW-0371">Homeobox</keyword>
<evidence type="ECO:0000256" key="1">
    <source>
        <dbReference type="ARBA" id="ARBA00004123"/>
    </source>
</evidence>
<proteinExistence type="predicted"/>